<keyword evidence="1" id="KW-1133">Transmembrane helix</keyword>
<protein>
    <submittedName>
        <fullName evidence="2">MFS transporter</fullName>
    </submittedName>
</protein>
<accession>A0A171DK81</accession>
<proteinExistence type="predicted"/>
<dbReference type="Proteomes" id="UP000077701">
    <property type="component" value="Unassembled WGS sequence"/>
</dbReference>
<dbReference type="AlphaFoldDB" id="A0A171DK81"/>
<dbReference type="STRING" id="161355.PS9374_04904"/>
<reference evidence="3" key="2">
    <citation type="submission" date="2016-04" db="EMBL/GenBank/DDBJ databases">
        <title>Planomonospora sphaerica JCM9374 whole genome shotgun sequence.</title>
        <authorList>
            <person name="Suzuki T."/>
            <person name="Dohra H."/>
            <person name="Kodani S."/>
        </authorList>
    </citation>
    <scope>NUCLEOTIDE SEQUENCE [LARGE SCALE GENOMIC DNA]</scope>
    <source>
        <strain evidence="3">JCM 9374</strain>
    </source>
</reference>
<evidence type="ECO:0000313" key="3">
    <source>
        <dbReference type="Proteomes" id="UP000077701"/>
    </source>
</evidence>
<comment type="caution">
    <text evidence="2">The sequence shown here is derived from an EMBL/GenBank/DDBJ whole genome shotgun (WGS) entry which is preliminary data.</text>
</comment>
<gene>
    <name evidence="2" type="ORF">PS9374_04904</name>
</gene>
<keyword evidence="3" id="KW-1185">Reference proteome</keyword>
<sequence>MAGEEGNRPAAEAPSTRECGVAGPLVFAGLVENGRPGDTAPAFSIGAVLMIAAGLVEAFLGVKAERKGLEDIAEPLSAAPRTGG</sequence>
<dbReference type="EMBL" id="BDCX01000012">
    <property type="protein sequence ID" value="GAT69231.1"/>
    <property type="molecule type" value="Genomic_DNA"/>
</dbReference>
<evidence type="ECO:0000256" key="1">
    <source>
        <dbReference type="SAM" id="Phobius"/>
    </source>
</evidence>
<feature type="transmembrane region" description="Helical" evidence="1">
    <location>
        <begin position="40"/>
        <end position="60"/>
    </location>
</feature>
<evidence type="ECO:0000313" key="2">
    <source>
        <dbReference type="EMBL" id="GAT69231.1"/>
    </source>
</evidence>
<organism evidence="2 3">
    <name type="scientific">Planomonospora sphaerica</name>
    <dbReference type="NCBI Taxonomy" id="161355"/>
    <lineage>
        <taxon>Bacteria</taxon>
        <taxon>Bacillati</taxon>
        <taxon>Actinomycetota</taxon>
        <taxon>Actinomycetes</taxon>
        <taxon>Streptosporangiales</taxon>
        <taxon>Streptosporangiaceae</taxon>
        <taxon>Planomonospora</taxon>
    </lineage>
</organism>
<dbReference type="RefSeq" id="WP_068900449.1">
    <property type="nucleotide sequence ID" value="NZ_BDCX01000012.1"/>
</dbReference>
<name>A0A171DK81_9ACTN</name>
<keyword evidence="1" id="KW-0472">Membrane</keyword>
<keyword evidence="1" id="KW-0812">Transmembrane</keyword>
<reference evidence="2 3" key="1">
    <citation type="journal article" date="2016" name="Genome Announc.">
        <title>Draft Genome Sequence of Planomonospora sphaerica JCM9374, a Rare Actinomycete.</title>
        <authorList>
            <person name="Dohra H."/>
            <person name="Suzuki T."/>
            <person name="Inoue Y."/>
            <person name="Kodani S."/>
        </authorList>
    </citation>
    <scope>NUCLEOTIDE SEQUENCE [LARGE SCALE GENOMIC DNA]</scope>
    <source>
        <strain evidence="2 3">JCM 9374</strain>
    </source>
</reference>